<dbReference type="InterPro" id="IPR006558">
    <property type="entry name" value="LamG-like"/>
</dbReference>
<keyword evidence="10" id="KW-1185">Reference proteome</keyword>
<feature type="compositionally biased region" description="Basic and acidic residues" evidence="7">
    <location>
        <begin position="72"/>
        <end position="83"/>
    </location>
</feature>
<feature type="region of interest" description="Disordered" evidence="7">
    <location>
        <begin position="1981"/>
        <end position="2008"/>
    </location>
</feature>
<feature type="compositionally biased region" description="Polar residues" evidence="7">
    <location>
        <begin position="13"/>
        <end position="31"/>
    </location>
</feature>
<dbReference type="Gene3D" id="2.60.120.290">
    <property type="entry name" value="Spermadhesin, CUB domain"/>
    <property type="match status" value="1"/>
</dbReference>
<proteinExistence type="predicted"/>
<evidence type="ECO:0000313" key="9">
    <source>
        <dbReference type="EMBL" id="CAH3190045.1"/>
    </source>
</evidence>
<comment type="subcellular location">
    <subcellularLocation>
        <location evidence="1">Membrane</location>
    </subcellularLocation>
</comment>
<keyword evidence="2" id="KW-0732">Signal</keyword>
<dbReference type="Pfam" id="PF13385">
    <property type="entry name" value="Laminin_G_3"/>
    <property type="match status" value="1"/>
</dbReference>
<evidence type="ECO:0000313" key="10">
    <source>
        <dbReference type="Proteomes" id="UP001159427"/>
    </source>
</evidence>
<dbReference type="InterPro" id="IPR029865">
    <property type="entry name" value="KIAA0319-like"/>
</dbReference>
<dbReference type="InterPro" id="IPR035914">
    <property type="entry name" value="Sperma_CUB_dom_sf"/>
</dbReference>
<dbReference type="SMART" id="SM00042">
    <property type="entry name" value="CUB"/>
    <property type="match status" value="1"/>
</dbReference>
<dbReference type="SUPFAM" id="SSF49854">
    <property type="entry name" value="Spermadhesin, CUB domain"/>
    <property type="match status" value="1"/>
</dbReference>
<feature type="compositionally biased region" description="Basic and acidic residues" evidence="7">
    <location>
        <begin position="1"/>
        <end position="10"/>
    </location>
</feature>
<feature type="domain" description="CUB" evidence="8">
    <location>
        <begin position="646"/>
        <end position="758"/>
    </location>
</feature>
<feature type="region of interest" description="Disordered" evidence="7">
    <location>
        <begin position="1579"/>
        <end position="1614"/>
    </location>
</feature>
<dbReference type="InterPro" id="IPR013980">
    <property type="entry name" value="MANSC_dom"/>
</dbReference>
<dbReference type="CDD" id="cd00041">
    <property type="entry name" value="CUB"/>
    <property type="match status" value="1"/>
</dbReference>
<dbReference type="Gene3D" id="2.60.120.200">
    <property type="match status" value="1"/>
</dbReference>
<reference evidence="9 10" key="1">
    <citation type="submission" date="2022-05" db="EMBL/GenBank/DDBJ databases">
        <authorList>
            <consortium name="Genoscope - CEA"/>
            <person name="William W."/>
        </authorList>
    </citation>
    <scope>NUCLEOTIDE SEQUENCE [LARGE SCALE GENOMIC DNA]</scope>
</reference>
<dbReference type="InterPro" id="IPR011106">
    <property type="entry name" value="MANSC_N"/>
</dbReference>
<dbReference type="EMBL" id="CALNXI010002694">
    <property type="protein sequence ID" value="CAH3190045.1"/>
    <property type="molecule type" value="Genomic_DNA"/>
</dbReference>
<dbReference type="SUPFAM" id="SSF49899">
    <property type="entry name" value="Concanavalin A-like lectins/glucanases"/>
    <property type="match status" value="1"/>
</dbReference>
<gene>
    <name evidence="9" type="ORF">PEVE_00020007</name>
</gene>
<keyword evidence="4" id="KW-1015">Disulfide bond</keyword>
<feature type="compositionally biased region" description="Basic and acidic residues" evidence="7">
    <location>
        <begin position="1595"/>
        <end position="1612"/>
    </location>
</feature>
<feature type="region of interest" description="Disordered" evidence="7">
    <location>
        <begin position="1956"/>
        <end position="1975"/>
    </location>
</feature>
<dbReference type="InterPro" id="IPR013320">
    <property type="entry name" value="ConA-like_dom_sf"/>
</dbReference>
<keyword evidence="5" id="KW-0325">Glycoprotein</keyword>
<keyword evidence="3" id="KW-0472">Membrane</keyword>
<feature type="region of interest" description="Disordered" evidence="7">
    <location>
        <begin position="175"/>
        <end position="206"/>
    </location>
</feature>
<dbReference type="PANTHER" id="PTHR46182:SF2">
    <property type="entry name" value="FI19480P1"/>
    <property type="match status" value="1"/>
</dbReference>
<dbReference type="Proteomes" id="UP001159427">
    <property type="component" value="Unassembled WGS sequence"/>
</dbReference>
<dbReference type="SMART" id="SM00560">
    <property type="entry name" value="LamGL"/>
    <property type="match status" value="1"/>
</dbReference>
<feature type="compositionally biased region" description="Polar residues" evidence="7">
    <location>
        <begin position="1579"/>
        <end position="1593"/>
    </location>
</feature>
<evidence type="ECO:0000256" key="7">
    <source>
        <dbReference type="SAM" id="MobiDB-lite"/>
    </source>
</evidence>
<feature type="non-terminal residue" evidence="9">
    <location>
        <position position="2241"/>
    </location>
</feature>
<feature type="region of interest" description="Disordered" evidence="7">
    <location>
        <begin position="1"/>
        <end position="96"/>
    </location>
</feature>
<dbReference type="PANTHER" id="PTHR46182">
    <property type="entry name" value="FI19480P1"/>
    <property type="match status" value="1"/>
</dbReference>
<evidence type="ECO:0000256" key="5">
    <source>
        <dbReference type="ARBA" id="ARBA00023180"/>
    </source>
</evidence>
<accession>A0ABN8SGK7</accession>
<feature type="non-terminal residue" evidence="9">
    <location>
        <position position="1"/>
    </location>
</feature>
<feature type="compositionally biased region" description="Basic residues" evidence="7">
    <location>
        <begin position="180"/>
        <end position="202"/>
    </location>
</feature>
<evidence type="ECO:0000256" key="1">
    <source>
        <dbReference type="ARBA" id="ARBA00004370"/>
    </source>
</evidence>
<comment type="caution">
    <text evidence="6">Lacks conserved residue(s) required for the propagation of feature annotation.</text>
</comment>
<feature type="compositionally biased region" description="Low complexity" evidence="7">
    <location>
        <begin position="1965"/>
        <end position="1975"/>
    </location>
</feature>
<sequence>NERHSSKIDTDVLNLSQPRNSTTSLQSNSLIAITKVRNAEDTSTPSKSKRRSKNKLQSEVKLLSEKSSSLSNDHDFKSKDANDVTKTFNKSRKKKRRKYISWINSAKHHRRKRSHRRISGRKLVDFNKVKTKESERIGNKRSVYPLGIYPQFRGAGNERVLLRFKRKALLEDGQEELPRNRKKRKRKRREKASKRQVKRRSLPRQNVPNVEISGLKKGYSQSFLWRKSAFGRDINGFGATTAVNPQVKYDQQITPGQSLFVVPNSYKVILRPHQYDQRKRIPSMNFAQSNALVAQNGQVPVAKIPYGTKNSATKSVRPGKFQSISSVKQPQFEQLAKYHYATRQPQRPLNNNVVSRKQVTQRPFYVFAPHFSSSQIALPDRNRQIERLTQPWPVKPQFYGSQQGTRMPEIKSHVPQANELLKGSPGPQGLIMYLNFEDVEQGKSPFASFYGNLADAGKRTEISRSFGSCGKVARINNGSEILLNGRQIKVKPRQAISIAAWIKLDTNKGLHSIFDTVGGHSLHQKGQYHFEIQDGSVRWFHRNESDNTIFSVETDPIIPAKVWNHVAGTYDALTGIAKVFVNGRLKAETAGKGVLSQDWDAHAGIGKHKGSRFLQGDVDEFRIYNKALTQEEIQNLTKICSFERACGGFFYSPTGVIESPEWPHHYKGKSLCTWHVVVDFSEKIALRFNTFALEEDNTCSKAKLVVRDGNSENANVLGVYCGNMRPPELTSTGNHLWLQFTSTEGAEGKGFLLHYDRASFRQTKKTERPPTLFDGTQRCAVTKPEYNVTLVGGIKSGIFSEARHVHDLDLCTRHCCLREFCDLAFMIRDTCYLVKCANQLLCKTKKARPSSMNPRISFVSHLSAVTPEPGSTIFDLSASGSAYSKPIAANDNTLTASPPSAEPDCHHTAVSYNVTLVAGINAGKFSTYGSARNMDECIRHCCHDDTCDVSFMIQGNCYAVECADTEGCQIKRAKPSSYHPTVAYVYRGGGRPIGDPLPGAEKPSLDACSKLTVSNTIHNVTLRGGIKAGNFTDKGVVKNMEECSAFCCADEQCNVAFLIRDNCFLVACNDYDSCKMKPALSEYYRPRMAFVNWSPPDDEIPANRWYASLGCWKDTESSSVSSLEGSDSLLQGSYLKRDKPIDTCAQVARKHDYKVFAIQNGGACLGDPTAERLFNQYGESSACKQGKGGPFVNDVYRLTDSGSYVSLGCWNDSGSHALTLLEHSDPRLDDFYQTRIDPLQKCGRVARKRGYTVFAVQRGGMCFSGPLAEIHYRKFGMSRRCHDGLGGSYANSVYRLIDNLETTPSLPTTGISTSSIAFTEISSSTSSNDFTPTTGYSSQATSASPTTRIQENYLTLQDGVPLRNTYTSGDILYNVTLKFGIKAGKFSDKGKVGNMSDCIKACGKMETCSLAFMLGKQCFAVSCYDDALCLTKPAYSPFYKPQIAFVKHTKEIFIANASKGALSDFSQCRTSIVHNDVTLVGGINAGKFTDLGDAENMTICSQRCCFKDACDVAFMLEGECYGVKCINESLCETRPARNPARYNPKIVYVYHDKKKDEAPNQPKLKALIKMIDRLLNSLTEKPQKQSTTDSTLKNKNKDVNTADVSVHSDEGSNLKNDLGLETKLQVNDKQPLSRNIDENFSTDIFTPTTPLMRYEKLVGKMLDGRMNVYALPFLFNGDQGEGRRYQSYMTPLPSKSLNNLQGFYVPTPQNLNLPFKQHEIDHRRFPGSRLPIRDSQRLSGFWPTATRVNTNTVARENDFMRDRDLQRLLQEWRRENNNKHNREWRDDEEGDALASYYDATDNDLLSLSTTDLNRFSKYLKLRLSQSQGSYKPQEVFINQYPFRASKNAQRISQGINSFWGISSAASSQQKSVCWDGQVLHNYTLVGGINAGTFTDNGKASNMDICMQFCCKRDTCDLAFMIEDDCYSVACNRNGACEPRKARPTHYLPRIAIRKKPQGNSNVNVPSSTAPTSSSTLTPTFFLSSSPTPATSSPTITHSIPEGHQSDPSVKVAHSCDSTPIEYNVTLKMGLHSGEFQKIGKVESMDDCIEMSCRQPNSDVAFMLGSICFAVHCYSADLCKTVPIFGSSISRLNLNPAISFLRKKSRFRTNSLAVQNDEIYQDRCRDSTITYNVTLRGGIDAGNFTERAGTLTMRDCIGKCCDDKSCDLAFMFGDSCYSVECRNEKLCQAVLAKPSRLEPKISYITRGYFDDKDKGTMFSASDQTPTCRADQKSRSAVISNKT</sequence>
<evidence type="ECO:0000256" key="4">
    <source>
        <dbReference type="ARBA" id="ARBA00023157"/>
    </source>
</evidence>
<name>A0ABN8SGK7_9CNID</name>
<evidence type="ECO:0000259" key="8">
    <source>
        <dbReference type="PROSITE" id="PS01180"/>
    </source>
</evidence>
<dbReference type="SMART" id="SM00765">
    <property type="entry name" value="MANEC"/>
    <property type="match status" value="3"/>
</dbReference>
<dbReference type="InterPro" id="IPR000859">
    <property type="entry name" value="CUB_dom"/>
</dbReference>
<evidence type="ECO:0000256" key="2">
    <source>
        <dbReference type="ARBA" id="ARBA00022729"/>
    </source>
</evidence>
<dbReference type="Pfam" id="PF00431">
    <property type="entry name" value="CUB"/>
    <property type="match status" value="1"/>
</dbReference>
<evidence type="ECO:0000256" key="6">
    <source>
        <dbReference type="PROSITE-ProRule" id="PRU00059"/>
    </source>
</evidence>
<dbReference type="PROSITE" id="PS01180">
    <property type="entry name" value="CUB"/>
    <property type="match status" value="1"/>
</dbReference>
<protein>
    <recommendedName>
        <fullName evidence="8">CUB domain-containing protein</fullName>
    </recommendedName>
</protein>
<organism evidence="9 10">
    <name type="scientific">Porites evermanni</name>
    <dbReference type="NCBI Taxonomy" id="104178"/>
    <lineage>
        <taxon>Eukaryota</taxon>
        <taxon>Metazoa</taxon>
        <taxon>Cnidaria</taxon>
        <taxon>Anthozoa</taxon>
        <taxon>Hexacorallia</taxon>
        <taxon>Scleractinia</taxon>
        <taxon>Fungiina</taxon>
        <taxon>Poritidae</taxon>
        <taxon>Porites</taxon>
    </lineage>
</organism>
<comment type="caution">
    <text evidence="9">The sequence shown here is derived from an EMBL/GenBank/DDBJ whole genome shotgun (WGS) entry which is preliminary data.</text>
</comment>
<evidence type="ECO:0000256" key="3">
    <source>
        <dbReference type="ARBA" id="ARBA00023136"/>
    </source>
</evidence>
<dbReference type="Pfam" id="PF23597">
    <property type="entry name" value="KIAA0319_N"/>
    <property type="match status" value="6"/>
</dbReference>
<feature type="compositionally biased region" description="Low complexity" evidence="7">
    <location>
        <begin position="1981"/>
        <end position="1999"/>
    </location>
</feature>